<keyword evidence="1" id="KW-1133">Transmembrane helix</keyword>
<dbReference type="EMBL" id="VJMH01001230">
    <property type="protein sequence ID" value="KAF0712594.1"/>
    <property type="molecule type" value="Genomic_DNA"/>
</dbReference>
<reference evidence="3 4" key="1">
    <citation type="submission" date="2019-03" db="EMBL/GenBank/DDBJ databases">
        <authorList>
            <person name="Gaulin E."/>
            <person name="Dumas B."/>
        </authorList>
    </citation>
    <scope>NUCLEOTIDE SEQUENCE [LARGE SCALE GENOMIC DNA]</scope>
    <source>
        <strain evidence="3">CBS 568.67</strain>
    </source>
</reference>
<gene>
    <name evidence="3" type="primary">Aste57867_4781</name>
    <name evidence="2" type="ORF">As57867_004768</name>
    <name evidence="3" type="ORF">ASTE57867_4781</name>
</gene>
<protein>
    <submittedName>
        <fullName evidence="3">Aste57867_4781 protein</fullName>
    </submittedName>
</protein>
<feature type="transmembrane region" description="Helical" evidence="1">
    <location>
        <begin position="610"/>
        <end position="630"/>
    </location>
</feature>
<evidence type="ECO:0000313" key="4">
    <source>
        <dbReference type="Proteomes" id="UP000332933"/>
    </source>
</evidence>
<organism evidence="3 4">
    <name type="scientific">Aphanomyces stellatus</name>
    <dbReference type="NCBI Taxonomy" id="120398"/>
    <lineage>
        <taxon>Eukaryota</taxon>
        <taxon>Sar</taxon>
        <taxon>Stramenopiles</taxon>
        <taxon>Oomycota</taxon>
        <taxon>Saprolegniomycetes</taxon>
        <taxon>Saprolegniales</taxon>
        <taxon>Verrucalvaceae</taxon>
        <taxon>Aphanomyces</taxon>
    </lineage>
</organism>
<sequence length="904" mass="99658">MSESNRVSPATLSTAPTDKNNESRPFGLWHRAVAFGGLGYMISSLSGSILYISSMELNMANDFWWAHFNTTGTHAYLGNWYSRQLLFNPNEFSDTLDQAKYGDDNQYNTSSSAISVSQLYPKIAQFEATKNIENAIQGLRQMDGCQFPWVMTQYCWLDFKQQYPMANTGTRQMRCQTYRNNGAVYLESGLRNIQWAQFRRCYGAAFEVAFANELTLSQSGAQWLHGVQHVVTSLNDEAAYWRSNHVDHYTLQYQNFKKIGLVESFDIENAFGMTYSMTLKSTQGSFQMDTATSMRLYWSLSNDLNGMLTPGSIFANRSLLATSANFVFSNATIETALVDKGIVILPYDATSITVQTTVGPFGSIDAYHVPCPTSMRQFYKHAAEAISEVVTTNDAAQVDYMAFAASTAWATCPPLWKGLSRLSGNIMCSAGTSSSRTNILSFWTDGSCGSISESIYSSRTSTIVASMATPGTVDDIWDTCRNEQRNQVLCQEILSQANAFTVKYLSRATLASIVANATKAQADMTALHVLLVQFANGAGTMLALDLFNSPDYGFFSWGFAIEWLMGAREVVAFEGDVGPLVLLGSISLPVSAPPNPLEIPTNVALYFRGVLLYITAMLVVVASLGTVHIVASGGHVEGLNMLELNRVGGIVWTGRPLLFLRSIVAICLLSTATLELEQFGPVRAMTKFQRGQLAWYKLVLAAGEVGWFVYVVGDIGILVTQAYTTTYAVACGLLVWLVAAIFTVCFPVTHRATVNRSCTSTEVDFQLTCTAGVVAVGSFIRFLQLIGVALGCVVLCYVVERLRRPHLIDSRANASLLLSTGSKYLFALDDWRYKDGYYLDKASAVITGILCVEYKHKVYVFDIKLWRTFELAVPETLDLAKGMYDRAKHSIPLVNNPGTMASEE</sequence>
<name>A0A485KH17_9STRA</name>
<keyword evidence="4" id="KW-1185">Reference proteome</keyword>
<dbReference type="Proteomes" id="UP000332933">
    <property type="component" value="Unassembled WGS sequence"/>
</dbReference>
<keyword evidence="1" id="KW-0812">Transmembrane</keyword>
<evidence type="ECO:0000313" key="2">
    <source>
        <dbReference type="EMBL" id="KAF0712594.1"/>
    </source>
</evidence>
<proteinExistence type="predicted"/>
<evidence type="ECO:0000313" key="3">
    <source>
        <dbReference type="EMBL" id="VFT81876.1"/>
    </source>
</evidence>
<feature type="transmembrane region" description="Helical" evidence="1">
    <location>
        <begin position="782"/>
        <end position="799"/>
    </location>
</feature>
<reference evidence="2" key="2">
    <citation type="submission" date="2019-06" db="EMBL/GenBank/DDBJ databases">
        <title>Genomics analysis of Aphanomyces spp. identifies a new class of oomycete effector associated with host adaptation.</title>
        <authorList>
            <person name="Gaulin E."/>
        </authorList>
    </citation>
    <scope>NUCLEOTIDE SEQUENCE</scope>
    <source>
        <strain evidence="2">CBS 578.67</strain>
    </source>
</reference>
<evidence type="ECO:0000256" key="1">
    <source>
        <dbReference type="SAM" id="Phobius"/>
    </source>
</evidence>
<dbReference type="AlphaFoldDB" id="A0A485KH17"/>
<feature type="transmembrane region" description="Helical" evidence="1">
    <location>
        <begin position="725"/>
        <end position="746"/>
    </location>
</feature>
<feature type="transmembrane region" description="Helical" evidence="1">
    <location>
        <begin position="695"/>
        <end position="719"/>
    </location>
</feature>
<keyword evidence="1" id="KW-0472">Membrane</keyword>
<dbReference type="EMBL" id="CAADRA010001230">
    <property type="protein sequence ID" value="VFT81876.1"/>
    <property type="molecule type" value="Genomic_DNA"/>
</dbReference>
<accession>A0A485KH17</accession>